<proteinExistence type="predicted"/>
<reference evidence="1 2" key="1">
    <citation type="submission" date="2018-11" db="EMBL/GenBank/DDBJ databases">
        <authorList>
            <consortium name="Pathogen Informatics"/>
        </authorList>
    </citation>
    <scope>NUCLEOTIDE SEQUENCE [LARGE SCALE GENOMIC DNA]</scope>
</reference>
<dbReference type="Proteomes" id="UP000280834">
    <property type="component" value="Unassembled WGS sequence"/>
</dbReference>
<organism evidence="1 2">
    <name type="scientific">Brugia timori</name>
    <dbReference type="NCBI Taxonomy" id="42155"/>
    <lineage>
        <taxon>Eukaryota</taxon>
        <taxon>Metazoa</taxon>
        <taxon>Ecdysozoa</taxon>
        <taxon>Nematoda</taxon>
        <taxon>Chromadorea</taxon>
        <taxon>Rhabditida</taxon>
        <taxon>Spirurina</taxon>
        <taxon>Spiruromorpha</taxon>
        <taxon>Filarioidea</taxon>
        <taxon>Onchocercidae</taxon>
        <taxon>Brugia</taxon>
    </lineage>
</organism>
<protein>
    <submittedName>
        <fullName evidence="1">Uncharacterized protein</fullName>
    </submittedName>
</protein>
<name>A0A3P7ST54_9BILA</name>
<accession>A0A3P7ST54</accession>
<evidence type="ECO:0000313" key="2">
    <source>
        <dbReference type="Proteomes" id="UP000280834"/>
    </source>
</evidence>
<gene>
    <name evidence="1" type="ORF">BTMF_LOCUS1842</name>
</gene>
<dbReference type="AlphaFoldDB" id="A0A3P7ST54"/>
<evidence type="ECO:0000313" key="1">
    <source>
        <dbReference type="EMBL" id="VDO11181.1"/>
    </source>
</evidence>
<keyword evidence="2" id="KW-1185">Reference proteome</keyword>
<sequence>MANTSKLCNKSSISVSLHRRKFINFLVRNKNTKIPISLQMN</sequence>
<dbReference type="EMBL" id="UZAG01001400">
    <property type="protein sequence ID" value="VDO11181.1"/>
    <property type="molecule type" value="Genomic_DNA"/>
</dbReference>